<dbReference type="FunFam" id="3.30.2160.10:FF:000004">
    <property type="entry name" value="probable E3 ubiquitin-protein ligase HERC4 isoform X1"/>
    <property type="match status" value="1"/>
</dbReference>
<dbReference type="AlphaFoldDB" id="A0A2C5XJT3"/>
<dbReference type="InterPro" id="IPR035983">
    <property type="entry name" value="Hect_E3_ubiquitin_ligase"/>
</dbReference>
<keyword evidence="9" id="KW-1185">Reference proteome</keyword>
<dbReference type="Gene3D" id="3.30.2410.10">
    <property type="entry name" value="Hect, E3 ligase catalytic domain"/>
    <property type="match status" value="1"/>
</dbReference>
<evidence type="ECO:0000256" key="5">
    <source>
        <dbReference type="PROSITE-ProRule" id="PRU00104"/>
    </source>
</evidence>
<evidence type="ECO:0000256" key="4">
    <source>
        <dbReference type="ARBA" id="ARBA00022786"/>
    </source>
</evidence>
<evidence type="ECO:0000313" key="8">
    <source>
        <dbReference type="EMBL" id="PHH65148.1"/>
    </source>
</evidence>
<feature type="compositionally biased region" description="Basic and acidic residues" evidence="6">
    <location>
        <begin position="393"/>
        <end position="404"/>
    </location>
</feature>
<comment type="caution">
    <text evidence="8">The sequence shown here is derived from an EMBL/GenBank/DDBJ whole genome shotgun (WGS) entry which is preliminary data.</text>
</comment>
<dbReference type="Gene3D" id="3.90.1750.10">
    <property type="entry name" value="Hect, E3 ligase catalytic domains"/>
    <property type="match status" value="1"/>
</dbReference>
<dbReference type="PANTHER" id="PTHR45700">
    <property type="entry name" value="UBIQUITIN-PROTEIN LIGASE E3C"/>
    <property type="match status" value="1"/>
</dbReference>
<dbReference type="SUPFAM" id="SSF56204">
    <property type="entry name" value="Hect, E3 ligase catalytic domain"/>
    <property type="match status" value="1"/>
</dbReference>
<keyword evidence="3" id="KW-0808">Transferase</keyword>
<dbReference type="PROSITE" id="PS50237">
    <property type="entry name" value="HECT"/>
    <property type="match status" value="1"/>
</dbReference>
<dbReference type="EC" id="2.3.2.26" evidence="2"/>
<feature type="compositionally biased region" description="Low complexity" evidence="6">
    <location>
        <begin position="72"/>
        <end position="85"/>
    </location>
</feature>
<evidence type="ECO:0000313" key="9">
    <source>
        <dbReference type="Proteomes" id="UP000226192"/>
    </source>
</evidence>
<dbReference type="STRING" id="1399860.A0A2C5XJT3"/>
<dbReference type="Gene3D" id="3.30.2160.10">
    <property type="entry name" value="Hect, E3 ligase catalytic domain"/>
    <property type="match status" value="1"/>
</dbReference>
<dbReference type="CDD" id="cd00078">
    <property type="entry name" value="HECTc"/>
    <property type="match status" value="1"/>
</dbReference>
<dbReference type="OrthoDB" id="8068875at2759"/>
<dbReference type="PANTHER" id="PTHR45700:SF8">
    <property type="entry name" value="HECT-TYPE E3 UBIQUITIN TRANSFERASE"/>
    <property type="match status" value="1"/>
</dbReference>
<dbReference type="EMBL" id="NJET01000021">
    <property type="protein sequence ID" value="PHH65148.1"/>
    <property type="molecule type" value="Genomic_DNA"/>
</dbReference>
<evidence type="ECO:0000256" key="3">
    <source>
        <dbReference type="ARBA" id="ARBA00022679"/>
    </source>
</evidence>
<organism evidence="8 9">
    <name type="scientific">Ophiocordyceps australis</name>
    <dbReference type="NCBI Taxonomy" id="1399860"/>
    <lineage>
        <taxon>Eukaryota</taxon>
        <taxon>Fungi</taxon>
        <taxon>Dikarya</taxon>
        <taxon>Ascomycota</taxon>
        <taxon>Pezizomycotina</taxon>
        <taxon>Sordariomycetes</taxon>
        <taxon>Hypocreomycetidae</taxon>
        <taxon>Hypocreales</taxon>
        <taxon>Ophiocordycipitaceae</taxon>
        <taxon>Ophiocordyceps</taxon>
    </lineage>
</organism>
<evidence type="ECO:0000256" key="6">
    <source>
        <dbReference type="SAM" id="MobiDB-lite"/>
    </source>
</evidence>
<dbReference type="InterPro" id="IPR044611">
    <property type="entry name" value="E3A/B/C-like"/>
</dbReference>
<evidence type="ECO:0000256" key="2">
    <source>
        <dbReference type="ARBA" id="ARBA00012485"/>
    </source>
</evidence>
<name>A0A2C5XJT3_9HYPO</name>
<feature type="region of interest" description="Disordered" evidence="6">
    <location>
        <begin position="67"/>
        <end position="145"/>
    </location>
</feature>
<dbReference type="Pfam" id="PF00632">
    <property type="entry name" value="HECT"/>
    <property type="match status" value="1"/>
</dbReference>
<dbReference type="Proteomes" id="UP000226192">
    <property type="component" value="Unassembled WGS sequence"/>
</dbReference>
<comment type="catalytic activity">
    <reaction evidence="1">
        <text>S-ubiquitinyl-[E2 ubiquitin-conjugating enzyme]-L-cysteine + [acceptor protein]-L-lysine = [E2 ubiquitin-conjugating enzyme]-L-cysteine + N(6)-ubiquitinyl-[acceptor protein]-L-lysine.</text>
        <dbReference type="EC" id="2.3.2.26"/>
    </reaction>
</comment>
<sequence>MASWTTPPPPTPPTLRLAPPLYPPPPLPASSHAHGRPQHQDLVARIHNNALLTPTALVGRLDISGPAANAESSSSDSDSQTPSSTHLGPRHSRSMSNPFPSLFSGKKKRPDATPRGPPLAESDSQHGSMAAHSPRKQRRGVSAANKKHDFTTGNCMACASLVKWPHELSVFKCTICCTINDLVPLVRDSRRRHGEQESAPHHHRGQPISTQHSKRLIRQCLYSHLTKKLGASPIPTPEPRHSAPTQDQAPPLSRPFLVPGDQGAPQATNGQTSQHGNLVLGQEQTLHLSLSHQGNSMSPSYSSSFPGKPPAQPVSAGLIDWRSNVSQSRDTCASMSRKDAIKSVFRPLVDYIVTCFSSFDSVNNSFLSHSPRRVGVQGSDLSIPRKPVPSRESLAHRQAPESSHHGPQMDGLASVLDPKMLLVGDIAENGLWWTGGQHEVTHPPLPQSARSESSSKASVSSKSPNINWLDLSDWYTAIMNVAQGWFEIYHEISNHVQSVSLDEPSLQALERELLEAQAHVQRVLLKATETLLKRPGRPLTSPVELRFLIILLENPLLHPSPVIFQGLIQPETKTAPQVNLTSGPRTGLLSGQHSGIIKRIIGLLSNSSIECHNSFINWLARYPKSRFIRTKELVSSFLTYRLLRQSDRSRPVQVDITAGLIPEMQIGRSAGAYLHDEIGSSKKQRELAKKTVAYAEDWQTKAAARVLALLFSANNAPSVRHSDEGGSLSIDVQAAAVRDGVHASGQLLPTSDFYNLMIDNVDLVSDFESWESRRSKFSFCQYPFLLSIWAKSKILEYDARRQMQNKARDAFFDSIMTRRNIKQHLALDVRRECLVDDSLKAVSEVIGSGSEDVKKALRITFRGEEGIDGGGLRKEWFLLLVREVFNPDHGMFLYDEDSRYCYFNPNSFETSDQFFLVGVVMGLAIYNTTILDVALPPFTFRKILSAAPVHGHGISAHPKPSMKYSLEDLAEYKPRLARGLKQLLDYEGDVQEAFCLDFVVDVDRYGTNVQVPLCNGGQQKPVTNGNRREYVDLYIRYVLETAVTRQFEPFKRGFYTVCGGNAFSLFRPEEIELLVRGSDEGLDIAALRAVAEYDGWGNKKPDGIVPVVSWFWETFEQASAANQRKMLLFITGSDRIPAMGAAMLSIKISCLGDDCGRYPIARTCFNQLSLWRYESRERLESMVWTAVHESEGFGLK</sequence>
<feature type="domain" description="HECT" evidence="7">
    <location>
        <begin position="849"/>
        <end position="1196"/>
    </location>
</feature>
<accession>A0A2C5XJT3</accession>
<feature type="region of interest" description="Disordered" evidence="6">
    <location>
        <begin position="229"/>
        <end position="274"/>
    </location>
</feature>
<evidence type="ECO:0000256" key="1">
    <source>
        <dbReference type="ARBA" id="ARBA00000885"/>
    </source>
</evidence>
<dbReference type="GO" id="GO:0000209">
    <property type="term" value="P:protein polyubiquitination"/>
    <property type="evidence" value="ECO:0007669"/>
    <property type="project" value="InterPro"/>
</dbReference>
<feature type="region of interest" description="Disordered" evidence="6">
    <location>
        <begin position="1"/>
        <end position="47"/>
    </location>
</feature>
<feature type="region of interest" description="Disordered" evidence="6">
    <location>
        <begin position="191"/>
        <end position="213"/>
    </location>
</feature>
<gene>
    <name evidence="8" type="ORF">CDD81_3279</name>
</gene>
<keyword evidence="4 5" id="KW-0833">Ubl conjugation pathway</keyword>
<feature type="compositionally biased region" description="Low complexity" evidence="6">
    <location>
        <begin position="448"/>
        <end position="463"/>
    </location>
</feature>
<reference evidence="8 9" key="1">
    <citation type="submission" date="2017-06" db="EMBL/GenBank/DDBJ databases">
        <title>Ant-infecting Ophiocordyceps genomes reveal a high diversity of potential behavioral manipulation genes and a possible major role for enterotoxins.</title>
        <authorList>
            <person name="De Bekker C."/>
            <person name="Evans H.C."/>
            <person name="Brachmann A."/>
            <person name="Hughes D.P."/>
        </authorList>
    </citation>
    <scope>NUCLEOTIDE SEQUENCE [LARGE SCALE GENOMIC DNA]</scope>
    <source>
        <strain evidence="8 9">Map64</strain>
    </source>
</reference>
<feature type="region of interest" description="Disordered" evidence="6">
    <location>
        <begin position="437"/>
        <end position="463"/>
    </location>
</feature>
<dbReference type="SMART" id="SM00119">
    <property type="entry name" value="HECTc"/>
    <property type="match status" value="1"/>
</dbReference>
<feature type="compositionally biased region" description="Pro residues" evidence="6">
    <location>
        <begin position="1"/>
        <end position="13"/>
    </location>
</feature>
<feature type="active site" description="Glycyl thioester intermediate" evidence="5">
    <location>
        <position position="1164"/>
    </location>
</feature>
<dbReference type="GO" id="GO:0061630">
    <property type="term" value="F:ubiquitin protein ligase activity"/>
    <property type="evidence" value="ECO:0007669"/>
    <property type="project" value="UniProtKB-EC"/>
</dbReference>
<protein>
    <recommendedName>
        <fullName evidence="2">HECT-type E3 ubiquitin transferase</fullName>
        <ecNumber evidence="2">2.3.2.26</ecNumber>
    </recommendedName>
</protein>
<dbReference type="InterPro" id="IPR000569">
    <property type="entry name" value="HECT_dom"/>
</dbReference>
<evidence type="ECO:0000259" key="7">
    <source>
        <dbReference type="PROSITE" id="PS50237"/>
    </source>
</evidence>
<feature type="region of interest" description="Disordered" evidence="6">
    <location>
        <begin position="368"/>
        <end position="410"/>
    </location>
</feature>
<feature type="compositionally biased region" description="Polar residues" evidence="6">
    <location>
        <begin position="265"/>
        <end position="274"/>
    </location>
</feature>
<proteinExistence type="predicted"/>